<feature type="region of interest" description="Disordered" evidence="1">
    <location>
        <begin position="126"/>
        <end position="147"/>
    </location>
</feature>
<dbReference type="eggNOG" id="ENOG502QU4P">
    <property type="taxonomic scope" value="Eukaryota"/>
</dbReference>
<keyword evidence="5" id="KW-1185">Reference proteome</keyword>
<dbReference type="InParanoid" id="D8SHF4"/>
<keyword evidence="2" id="KW-0812">Transmembrane</keyword>
<protein>
    <recommendedName>
        <fullName evidence="3">Fungal lipase-type domain-containing protein</fullName>
    </recommendedName>
</protein>
<feature type="region of interest" description="Disordered" evidence="1">
    <location>
        <begin position="1"/>
        <end position="32"/>
    </location>
</feature>
<accession>D8SHF4</accession>
<dbReference type="FunCoup" id="D8SHF4">
    <property type="interactions" value="264"/>
</dbReference>
<proteinExistence type="predicted"/>
<name>D8SHF4_SELML</name>
<evidence type="ECO:0000256" key="1">
    <source>
        <dbReference type="SAM" id="MobiDB-lite"/>
    </source>
</evidence>
<dbReference type="GO" id="GO:0006629">
    <property type="term" value="P:lipid metabolic process"/>
    <property type="evidence" value="ECO:0007669"/>
    <property type="project" value="InterPro"/>
</dbReference>
<evidence type="ECO:0000256" key="2">
    <source>
        <dbReference type="SAM" id="Phobius"/>
    </source>
</evidence>
<dbReference type="Pfam" id="PF01764">
    <property type="entry name" value="Lipase_3"/>
    <property type="match status" value="1"/>
</dbReference>
<dbReference type="GO" id="GO:0008970">
    <property type="term" value="F:phospholipase A1 activity"/>
    <property type="evidence" value="ECO:0007669"/>
    <property type="project" value="InterPro"/>
</dbReference>
<dbReference type="PANTHER" id="PTHR46483">
    <property type="entry name" value="PHOSPHOLIPASE A1 PLIP2, CHLOROPLASTIC"/>
    <property type="match status" value="1"/>
</dbReference>
<dbReference type="AlphaFoldDB" id="D8SHF4"/>
<dbReference type="Gene3D" id="3.40.50.1820">
    <property type="entry name" value="alpha/beta hydrolase"/>
    <property type="match status" value="1"/>
</dbReference>
<dbReference type="CDD" id="cd00519">
    <property type="entry name" value="Lipase_3"/>
    <property type="match status" value="1"/>
</dbReference>
<keyword evidence="2" id="KW-1133">Transmembrane helix</keyword>
<dbReference type="Gramene" id="EFJ15995">
    <property type="protein sequence ID" value="EFJ15995"/>
    <property type="gene ID" value="SELMODRAFT_117344"/>
</dbReference>
<evidence type="ECO:0000259" key="3">
    <source>
        <dbReference type="Pfam" id="PF01764"/>
    </source>
</evidence>
<sequence length="629" mass="68625">MVEDDTAIPPPSLPPRQGIPESESGNLEEERAGAQSCLECEVDGCSIESSSMLEVSHVQVSHTRESFSKFLQPVSLREARVIARMSHLCNLAYRVGDIEPSNLLHTHGLEFITSSLVKKEQALSKERASSVSSNENEESDGGSPRIGQRFSISPASAYSVASAVASYLHSQTTSLLRHRKKRFGAVNGDGQEEAADYESSEMATLIASSPVTAVVAAKEGTKDAVAKDLQSLHNCPCEWYCCDDRKSSTRHFVIQGSESLASWQANLLFEPTHFEDSSLGVFVHRGIYEAAKGLYEQLLPCVLEHLRLHGDQARLCFTGHSLGGSLATLVSLMLRIRGVVQREALLPVLTFGSPCILCGGDYLLDKLGLPKDHIRSVMLHRDIVPRTFACNYPDHVAEILKRLNGNFRDHPCLNNQKLLYAPMGQFILLQPSEDVAPPHPLLPPGLGLYVMRHPGEGNCSSKVEFRAAQRAFLNSPHPLEILSDPGAYGSDGAICRDHDPRSYMKCITGAVRQEAKRSRRLKRQQRRGLWWPLITAELSSMFRDGGGGGGGGGQDRTFLVPGTTTAGRGAVVLSGSSAPGPSVVAAERFYAGVVRGIHEHRRQGQVVLLFFFSVKLALMQGFAAFFAWG</sequence>
<evidence type="ECO:0000313" key="5">
    <source>
        <dbReference type="Proteomes" id="UP000001514"/>
    </source>
</evidence>
<dbReference type="InterPro" id="IPR029058">
    <property type="entry name" value="AB_hydrolase_fold"/>
</dbReference>
<dbReference type="OMA" id="QMLPEIH"/>
<dbReference type="KEGG" id="smo:SELMODRAFT_117344"/>
<dbReference type="InterPro" id="IPR043367">
    <property type="entry name" value="PLIP1/2/3"/>
</dbReference>
<feature type="domain" description="Fungal lipase-type" evidence="3">
    <location>
        <begin position="252"/>
        <end position="391"/>
    </location>
</feature>
<reference evidence="4 5" key="1">
    <citation type="journal article" date="2011" name="Science">
        <title>The Selaginella genome identifies genetic changes associated with the evolution of vascular plants.</title>
        <authorList>
            <person name="Banks J.A."/>
            <person name="Nishiyama T."/>
            <person name="Hasebe M."/>
            <person name="Bowman J.L."/>
            <person name="Gribskov M."/>
            <person name="dePamphilis C."/>
            <person name="Albert V.A."/>
            <person name="Aono N."/>
            <person name="Aoyama T."/>
            <person name="Ambrose B.A."/>
            <person name="Ashton N.W."/>
            <person name="Axtell M.J."/>
            <person name="Barker E."/>
            <person name="Barker M.S."/>
            <person name="Bennetzen J.L."/>
            <person name="Bonawitz N.D."/>
            <person name="Chapple C."/>
            <person name="Cheng C."/>
            <person name="Correa L.G."/>
            <person name="Dacre M."/>
            <person name="DeBarry J."/>
            <person name="Dreyer I."/>
            <person name="Elias M."/>
            <person name="Engstrom E.M."/>
            <person name="Estelle M."/>
            <person name="Feng L."/>
            <person name="Finet C."/>
            <person name="Floyd S.K."/>
            <person name="Frommer W.B."/>
            <person name="Fujita T."/>
            <person name="Gramzow L."/>
            <person name="Gutensohn M."/>
            <person name="Harholt J."/>
            <person name="Hattori M."/>
            <person name="Heyl A."/>
            <person name="Hirai T."/>
            <person name="Hiwatashi Y."/>
            <person name="Ishikawa M."/>
            <person name="Iwata M."/>
            <person name="Karol K.G."/>
            <person name="Koehler B."/>
            <person name="Kolukisaoglu U."/>
            <person name="Kubo M."/>
            <person name="Kurata T."/>
            <person name="Lalonde S."/>
            <person name="Li K."/>
            <person name="Li Y."/>
            <person name="Litt A."/>
            <person name="Lyons E."/>
            <person name="Manning G."/>
            <person name="Maruyama T."/>
            <person name="Michael T.P."/>
            <person name="Mikami K."/>
            <person name="Miyazaki S."/>
            <person name="Morinaga S."/>
            <person name="Murata T."/>
            <person name="Mueller-Roeber B."/>
            <person name="Nelson D.R."/>
            <person name="Obara M."/>
            <person name="Oguri Y."/>
            <person name="Olmstead R.G."/>
            <person name="Onodera N."/>
            <person name="Petersen B.L."/>
            <person name="Pils B."/>
            <person name="Prigge M."/>
            <person name="Rensing S.A."/>
            <person name="Riano-Pachon D.M."/>
            <person name="Roberts A.W."/>
            <person name="Sato Y."/>
            <person name="Scheller H.V."/>
            <person name="Schulz B."/>
            <person name="Schulz C."/>
            <person name="Shakirov E.V."/>
            <person name="Shibagaki N."/>
            <person name="Shinohara N."/>
            <person name="Shippen D.E."/>
            <person name="Soerensen I."/>
            <person name="Sotooka R."/>
            <person name="Sugimoto N."/>
            <person name="Sugita M."/>
            <person name="Sumikawa N."/>
            <person name="Tanurdzic M."/>
            <person name="Theissen G."/>
            <person name="Ulvskov P."/>
            <person name="Wakazuki S."/>
            <person name="Weng J.K."/>
            <person name="Willats W.W."/>
            <person name="Wipf D."/>
            <person name="Wolf P.G."/>
            <person name="Yang L."/>
            <person name="Zimmer A.D."/>
            <person name="Zhu Q."/>
            <person name="Mitros T."/>
            <person name="Hellsten U."/>
            <person name="Loque D."/>
            <person name="Otillar R."/>
            <person name="Salamov A."/>
            <person name="Schmutz J."/>
            <person name="Shapiro H."/>
            <person name="Lindquist E."/>
            <person name="Lucas S."/>
            <person name="Rokhsar D."/>
            <person name="Grigoriev I.V."/>
        </authorList>
    </citation>
    <scope>NUCLEOTIDE SEQUENCE [LARGE SCALE GENOMIC DNA]</scope>
</reference>
<feature type="transmembrane region" description="Helical" evidence="2">
    <location>
        <begin position="606"/>
        <end position="628"/>
    </location>
</feature>
<gene>
    <name evidence="4" type="ORF">SELMODRAFT_117344</name>
</gene>
<dbReference type="EMBL" id="GL377620">
    <property type="protein sequence ID" value="EFJ15995.1"/>
    <property type="molecule type" value="Genomic_DNA"/>
</dbReference>
<dbReference type="HOGENOM" id="CLU_016443_2_0_1"/>
<dbReference type="InterPro" id="IPR002921">
    <property type="entry name" value="Fungal_lipase-type"/>
</dbReference>
<organism evidence="5">
    <name type="scientific">Selaginella moellendorffii</name>
    <name type="common">Spikemoss</name>
    <dbReference type="NCBI Taxonomy" id="88036"/>
    <lineage>
        <taxon>Eukaryota</taxon>
        <taxon>Viridiplantae</taxon>
        <taxon>Streptophyta</taxon>
        <taxon>Embryophyta</taxon>
        <taxon>Tracheophyta</taxon>
        <taxon>Lycopodiopsida</taxon>
        <taxon>Selaginellales</taxon>
        <taxon>Selaginellaceae</taxon>
        <taxon>Selaginella</taxon>
    </lineage>
</organism>
<keyword evidence="2" id="KW-0472">Membrane</keyword>
<dbReference type="PANTHER" id="PTHR46483:SF4">
    <property type="entry name" value="PHOSPHOLIPASE A1 PLIP2, CHLOROPLASTIC"/>
    <property type="match status" value="1"/>
</dbReference>
<evidence type="ECO:0000313" key="4">
    <source>
        <dbReference type="EMBL" id="EFJ15995.1"/>
    </source>
</evidence>
<dbReference type="Proteomes" id="UP000001514">
    <property type="component" value="Unassembled WGS sequence"/>
</dbReference>
<dbReference type="SUPFAM" id="SSF53474">
    <property type="entry name" value="alpha/beta-Hydrolases"/>
    <property type="match status" value="1"/>
</dbReference>